<feature type="domain" description="Transglutaminase-like" evidence="1">
    <location>
        <begin position="159"/>
        <end position="223"/>
    </location>
</feature>
<dbReference type="PANTHER" id="PTHR33490:SF6">
    <property type="entry name" value="SLL1049 PROTEIN"/>
    <property type="match status" value="1"/>
</dbReference>
<dbReference type="AlphaFoldDB" id="A0A917WF79"/>
<dbReference type="Proteomes" id="UP000649829">
    <property type="component" value="Unassembled WGS sequence"/>
</dbReference>
<accession>A0A917WF79</accession>
<dbReference type="Pfam" id="PF08379">
    <property type="entry name" value="Bact_transglu_N"/>
    <property type="match status" value="1"/>
</dbReference>
<dbReference type="RefSeq" id="WP_028287950.1">
    <property type="nucleotide sequence ID" value="NZ_BMLF01000001.1"/>
</dbReference>
<comment type="caution">
    <text evidence="2">The sequence shown here is derived from an EMBL/GenBank/DDBJ whole genome shotgun (WGS) entry which is preliminary data.</text>
</comment>
<reference evidence="2" key="1">
    <citation type="journal article" date="2014" name="Int. J. Syst. Evol. Microbiol.">
        <title>Complete genome sequence of Corynebacterium casei LMG S-19264T (=DSM 44701T), isolated from a smear-ripened cheese.</title>
        <authorList>
            <consortium name="US DOE Joint Genome Institute (JGI-PGF)"/>
            <person name="Walter F."/>
            <person name="Albersmeier A."/>
            <person name="Kalinowski J."/>
            <person name="Ruckert C."/>
        </authorList>
    </citation>
    <scope>NUCLEOTIDE SEQUENCE</scope>
    <source>
        <strain evidence="2">CGMCC 1.6293</strain>
    </source>
</reference>
<evidence type="ECO:0000313" key="2">
    <source>
        <dbReference type="EMBL" id="GGL99307.1"/>
    </source>
</evidence>
<reference evidence="2" key="2">
    <citation type="submission" date="2020-09" db="EMBL/GenBank/DDBJ databases">
        <authorList>
            <person name="Sun Q."/>
            <person name="Zhou Y."/>
        </authorList>
    </citation>
    <scope>NUCLEOTIDE SEQUENCE</scope>
    <source>
        <strain evidence="2">CGMCC 1.6293</strain>
    </source>
</reference>
<sequence>MRLKISHKTIYTYDKPVHYALLQLRLTPRNAVGQRVISWESHLTGGDRQVTFDDQFRNRVDLIMMQDTDRLEIHSVGEVEVEDRAGVVGPGEAMTPLWLFLRKTAMTTPGSHVRKLARQVESAFAENQLSGAHALAEAVAAAVEYRTGTTTAMTTAEESVASGQGVCQDHAHIMIAAARHLGIPARYVSGYLMMDEVPEQEAGHAWAELMIDGLGWVGFDVSNAVCPDDRYVRVAVGRDYADAAPVHGLRQGDASEELCVSLQVQQ</sequence>
<evidence type="ECO:0000313" key="3">
    <source>
        <dbReference type="Proteomes" id="UP000649829"/>
    </source>
</evidence>
<dbReference type="SMART" id="SM00460">
    <property type="entry name" value="TGc"/>
    <property type="match status" value="1"/>
</dbReference>
<organism evidence="2 3">
    <name type="scientific">Pseudooceanicola nanhaiensis</name>
    <dbReference type="NCBI Taxonomy" id="375761"/>
    <lineage>
        <taxon>Bacteria</taxon>
        <taxon>Pseudomonadati</taxon>
        <taxon>Pseudomonadota</taxon>
        <taxon>Alphaproteobacteria</taxon>
        <taxon>Rhodobacterales</taxon>
        <taxon>Paracoccaceae</taxon>
        <taxon>Pseudooceanicola</taxon>
    </lineage>
</organism>
<dbReference type="PANTHER" id="PTHR33490">
    <property type="entry name" value="BLR5614 PROTEIN-RELATED"/>
    <property type="match status" value="1"/>
</dbReference>
<dbReference type="Gene3D" id="3.10.620.30">
    <property type="match status" value="1"/>
</dbReference>
<dbReference type="Pfam" id="PF01841">
    <property type="entry name" value="Transglut_core"/>
    <property type="match status" value="1"/>
</dbReference>
<evidence type="ECO:0000259" key="1">
    <source>
        <dbReference type="SMART" id="SM00460"/>
    </source>
</evidence>
<gene>
    <name evidence="2" type="ORF">GCM10011534_21440</name>
</gene>
<dbReference type="EMBL" id="BMLF01000001">
    <property type="protein sequence ID" value="GGL99307.1"/>
    <property type="molecule type" value="Genomic_DNA"/>
</dbReference>
<protein>
    <submittedName>
        <fullName evidence="2">Transglutaminase</fullName>
    </submittedName>
</protein>
<name>A0A917WF79_9RHOB</name>
<dbReference type="InterPro" id="IPR002931">
    <property type="entry name" value="Transglutaminase-like"/>
</dbReference>
<keyword evidence="3" id="KW-1185">Reference proteome</keyword>
<proteinExistence type="predicted"/>
<dbReference type="InterPro" id="IPR038765">
    <property type="entry name" value="Papain-like_cys_pep_sf"/>
</dbReference>
<dbReference type="InterPro" id="IPR013589">
    <property type="entry name" value="Bac_transglu_N"/>
</dbReference>
<dbReference type="SUPFAM" id="SSF54001">
    <property type="entry name" value="Cysteine proteinases"/>
    <property type="match status" value="1"/>
</dbReference>